<name>A0A8S2A8S2_ARAAE</name>
<gene>
    <name evidence="2" type="ORF">AARE701A_LOCUS12191</name>
</gene>
<dbReference type="Gene3D" id="1.20.1280.50">
    <property type="match status" value="1"/>
</dbReference>
<evidence type="ECO:0000259" key="1">
    <source>
        <dbReference type="PROSITE" id="PS50181"/>
    </source>
</evidence>
<sequence length="376" mass="42792">MNSFPEDLLAIILAKLPIKIFTTFKLVCKQWESIVDSPYFRDLFRSMHQNSHTSSSWSIMSGKDGEEVVAQYGCNTWGLEQSLGSYISSFLTKMFETEKNKYIVWAYNDVGLILISELPIWVTNRSLYVANPVSQECVEIPSHAHLKEVSCPLGIATRTENGILLDYRVVLFDEDLRLLIYSSHTGLWSLNTVDSYPSALYTQSPISLHGSIHWIASTSHSVDVVVSIDLYATGTSSVQCRVTSFPDFGQHPKFNRSFSTCQGSLMYMNIIKVDGTLEDKLCVWRLNSGEWQLVSEITPPFIDTGFEYIQLGTNPFDAKTVYFWNMNHQTLLSINLHNGKFVFETKLLSSINPGLFFHSVVLPQWLYRIPNTMRMV</sequence>
<dbReference type="InterPro" id="IPR036047">
    <property type="entry name" value="F-box-like_dom_sf"/>
</dbReference>
<proteinExistence type="predicted"/>
<dbReference type="Proteomes" id="UP000682877">
    <property type="component" value="Chromosome 5"/>
</dbReference>
<dbReference type="PANTHER" id="PTHR31672">
    <property type="entry name" value="BNACNNG10540D PROTEIN"/>
    <property type="match status" value="1"/>
</dbReference>
<dbReference type="Pfam" id="PF00646">
    <property type="entry name" value="F-box"/>
    <property type="match status" value="1"/>
</dbReference>
<dbReference type="InterPro" id="IPR056592">
    <property type="entry name" value="Beta-prop_At3g26010-like"/>
</dbReference>
<accession>A0A8S2A8S2</accession>
<dbReference type="CDD" id="cd22157">
    <property type="entry name" value="F-box_AtFBW1-like"/>
    <property type="match status" value="1"/>
</dbReference>
<feature type="domain" description="F-box" evidence="1">
    <location>
        <begin position="1"/>
        <end position="47"/>
    </location>
</feature>
<dbReference type="PROSITE" id="PS50181">
    <property type="entry name" value="FBOX"/>
    <property type="match status" value="1"/>
</dbReference>
<evidence type="ECO:0000313" key="2">
    <source>
        <dbReference type="EMBL" id="CAE6071140.1"/>
    </source>
</evidence>
<dbReference type="AlphaFoldDB" id="A0A8S2A8S2"/>
<dbReference type="Pfam" id="PF24750">
    <property type="entry name" value="b-prop_At3g26010-like"/>
    <property type="match status" value="1"/>
</dbReference>
<dbReference type="SUPFAM" id="SSF81383">
    <property type="entry name" value="F-box domain"/>
    <property type="match status" value="1"/>
</dbReference>
<dbReference type="InterPro" id="IPR050796">
    <property type="entry name" value="SCF_F-box_component"/>
</dbReference>
<keyword evidence="3" id="KW-1185">Reference proteome</keyword>
<reference evidence="2" key="1">
    <citation type="submission" date="2021-01" db="EMBL/GenBank/DDBJ databases">
        <authorList>
            <person name="Bezrukov I."/>
        </authorList>
    </citation>
    <scope>NUCLEOTIDE SEQUENCE</scope>
</reference>
<organism evidence="2 3">
    <name type="scientific">Arabidopsis arenosa</name>
    <name type="common">Sand rock-cress</name>
    <name type="synonym">Cardaminopsis arenosa</name>
    <dbReference type="NCBI Taxonomy" id="38785"/>
    <lineage>
        <taxon>Eukaryota</taxon>
        <taxon>Viridiplantae</taxon>
        <taxon>Streptophyta</taxon>
        <taxon>Embryophyta</taxon>
        <taxon>Tracheophyta</taxon>
        <taxon>Spermatophyta</taxon>
        <taxon>Magnoliopsida</taxon>
        <taxon>eudicotyledons</taxon>
        <taxon>Gunneridae</taxon>
        <taxon>Pentapetalae</taxon>
        <taxon>rosids</taxon>
        <taxon>malvids</taxon>
        <taxon>Brassicales</taxon>
        <taxon>Brassicaceae</taxon>
        <taxon>Camelineae</taxon>
        <taxon>Arabidopsis</taxon>
    </lineage>
</organism>
<protein>
    <recommendedName>
        <fullName evidence="1">F-box domain-containing protein</fullName>
    </recommendedName>
</protein>
<evidence type="ECO:0000313" key="3">
    <source>
        <dbReference type="Proteomes" id="UP000682877"/>
    </source>
</evidence>
<dbReference type="EMBL" id="LR999455">
    <property type="protein sequence ID" value="CAE6071140.1"/>
    <property type="molecule type" value="Genomic_DNA"/>
</dbReference>
<dbReference type="SMART" id="SM00256">
    <property type="entry name" value="FBOX"/>
    <property type="match status" value="1"/>
</dbReference>
<dbReference type="InterPro" id="IPR001810">
    <property type="entry name" value="F-box_dom"/>
</dbReference>